<gene>
    <name evidence="3" type="ORF">SAMN05443665_101732</name>
</gene>
<feature type="transmembrane region" description="Helical" evidence="2">
    <location>
        <begin position="694"/>
        <end position="716"/>
    </location>
</feature>
<accession>A0A239K856</accession>
<feature type="region of interest" description="Disordered" evidence="1">
    <location>
        <begin position="1601"/>
        <end position="1621"/>
    </location>
</feature>
<organism evidence="3 4">
    <name type="scientific">Actinomadura meyerae</name>
    <dbReference type="NCBI Taxonomy" id="240840"/>
    <lineage>
        <taxon>Bacteria</taxon>
        <taxon>Bacillati</taxon>
        <taxon>Actinomycetota</taxon>
        <taxon>Actinomycetes</taxon>
        <taxon>Streptosporangiales</taxon>
        <taxon>Thermomonosporaceae</taxon>
        <taxon>Actinomadura</taxon>
    </lineage>
</organism>
<name>A0A239K856_9ACTN</name>
<feature type="transmembrane region" description="Helical" evidence="2">
    <location>
        <begin position="737"/>
        <end position="761"/>
    </location>
</feature>
<keyword evidence="4" id="KW-1185">Reference proteome</keyword>
<dbReference type="RefSeq" id="WP_089327348.1">
    <property type="nucleotide sequence ID" value="NZ_FZOR01000017.1"/>
</dbReference>
<evidence type="ECO:0000313" key="4">
    <source>
        <dbReference type="Proteomes" id="UP000198318"/>
    </source>
</evidence>
<keyword evidence="2" id="KW-0812">Transmembrane</keyword>
<reference evidence="3 4" key="1">
    <citation type="submission" date="2017-06" db="EMBL/GenBank/DDBJ databases">
        <authorList>
            <person name="Kim H.J."/>
            <person name="Triplett B.A."/>
        </authorList>
    </citation>
    <scope>NUCLEOTIDE SEQUENCE [LARGE SCALE GENOMIC DNA]</scope>
    <source>
        <strain evidence="3 4">DSM 44715</strain>
    </source>
</reference>
<feature type="transmembrane region" description="Helical" evidence="2">
    <location>
        <begin position="1138"/>
        <end position="1161"/>
    </location>
</feature>
<feature type="transmembrane region" description="Helical" evidence="2">
    <location>
        <begin position="665"/>
        <end position="688"/>
    </location>
</feature>
<sequence length="1662" mass="171461">MRTLGEAAVEIIAETGDFDDDLRRRLQQAVDESADEMREDLRRVSRQAEETGRSLRREIGEGAGSAARRVDQLEQVARRAEQAMQDMDPRQLRRVAEEADRARGQMQELIRQAHQGEGAFSRMDPGQIRRISEHAERAFRDMERLGNQTRRAADEVERFGNHEEIQRLAFELERSRRQAERLNQTRFRRLGGEARQAGRAVWQAFRGNSEQAERALRRIDNVQFRLLVRRARDTADRVGRVFRRIGDGDRVGESMTRLLRTFTMLAGAAAAVGALGAALSGLVAVAGGVAAVVAPSFEIIAAAPAAVLMAAAAFATLKVALAGVGDAFTAALTGDAAEFEEALEGLAPSAAKAAREVRALKPRLDDLRTSVQGAFFDQLDGEITAVARNLAGPLKRGMTATAAEFGRLTRSVTTFGRSAEAADLVRDVFGALRGTLASVRSDTITNLLGSFSQFVRATLPGFDGLGGAIDGALGRLANFLGEAAAGGNALRWVREGTAAVRALGALLADLGRVVAGVFRAIQQASGGALGAVGRLADSMAAFVNSARGQEQLVAVFRGMNAIAAQTSPVLQALIGGLATLAPIIAGLAEQIGPTLTAAIQGLVPALEGVGRGLLPVVQGIRQAVEEVASSGALGQLGDALGEVLAAVAPLIPALSGALVSALRSLAVVAAALAPVLRVVASALAALLASPLGAALGPLIAQLILVRIATGAWGTALRSLLPVLKLAGKGAMSLGKSLVAAVARHPIGAVIVGIALALGFVLSRLEPVRAAFARLRDIVVEGFGRLQQFGASLLNTFRSEGPVAALRQLGSAIVSGLGTAVSAGLRLVPRLITGILSGIATAIAAVPGPLSQLGAAVQAGLQRAAVGIPAFARSLAAGLREAFGALREQAPQIAAALRTAVSGAAQALSTEGPRIASTLQAMLGSAFNALTSHGPQLAQQLMSVFEQVNSVLLRMAADGIRRAGDAVAQHLPGLATRLSDALTRMITRAGEVIPQVLAQLSQRISQGLGQAVGDAAGGAAAGGSGGGLQNSLISLILDVGLAVVEQIPKLTPIIVRAIAQISLAVAQATAQAAPGIIAAVGQLLLTVAQTLLTRLGEFLASLPGRLLGWLAGLAPAMVNAGLQAMTGLLSGLVTGLGTVIGYVLSMPIRIAAGLAALGIYLFQRGSQAMGQLRSALASGGERAVAFVRGLPGRIAGALASLPGLLASRGSSSMSRLTSALSSGAGRAVGVVRGLPGRIVGALSGLAGQLAGVGRAAMSGFISGARSMAGQMVSAVTGPIRDAINQARSILKIGSPSKVFRDIGRFTAQGFVQGMTGEASKIQSTADKLVSLITKAFAGKRGKRTKTDDRLIALVRNTNTKLQALAKQRSTIAEQIKAANDKAAEVAQSVRQFASLTGAAGDLTADGPDTPVTSRGLADQLKDRLKQLQQFQRDLNDLARRGLSKDLVEQLIAAGPEQGAELARAIAAGSNSTIKELNDTQAAIAATSKSMGNQAADLLFDAGKRAGDGFLTGLRSQEKEITKLMTRLAEQVARTVKKTLKIKSPSRVMSGLGEDTLAGYLLGLEQMAPAIQAAMASAVRAPAAQRLAPVLAPAGRRVAPLEPARPAAGASGPGGGRWGDGWRTRPHVVRNTTVNAPVNLTIPTPDPEAAARAVSERIAARVTR</sequence>
<evidence type="ECO:0000256" key="1">
    <source>
        <dbReference type="SAM" id="MobiDB-lite"/>
    </source>
</evidence>
<dbReference type="OrthoDB" id="3483908at2"/>
<evidence type="ECO:0000313" key="3">
    <source>
        <dbReference type="EMBL" id="SNT13938.1"/>
    </source>
</evidence>
<dbReference type="Proteomes" id="UP000198318">
    <property type="component" value="Unassembled WGS sequence"/>
</dbReference>
<keyword evidence="2" id="KW-0472">Membrane</keyword>
<feature type="transmembrane region" description="Helical" evidence="2">
    <location>
        <begin position="1106"/>
        <end position="1132"/>
    </location>
</feature>
<dbReference type="EMBL" id="FZOR01000017">
    <property type="protein sequence ID" value="SNT13938.1"/>
    <property type="molecule type" value="Genomic_DNA"/>
</dbReference>
<feature type="transmembrane region" description="Helical" evidence="2">
    <location>
        <begin position="265"/>
        <end position="293"/>
    </location>
</feature>
<evidence type="ECO:0000256" key="2">
    <source>
        <dbReference type="SAM" id="Phobius"/>
    </source>
</evidence>
<keyword evidence="2" id="KW-1133">Transmembrane helix</keyword>
<feature type="region of interest" description="Disordered" evidence="1">
    <location>
        <begin position="33"/>
        <end position="66"/>
    </location>
</feature>
<feature type="compositionally biased region" description="Basic and acidic residues" evidence="1">
    <location>
        <begin position="35"/>
        <end position="60"/>
    </location>
</feature>
<feature type="transmembrane region" description="Helical" evidence="2">
    <location>
        <begin position="299"/>
        <end position="321"/>
    </location>
</feature>
<protein>
    <submittedName>
        <fullName evidence="3">Phage-related protein</fullName>
    </submittedName>
</protein>
<proteinExistence type="predicted"/>